<dbReference type="PROSITE" id="PS50004">
    <property type="entry name" value="C2"/>
    <property type="match status" value="1"/>
</dbReference>
<evidence type="ECO:0008006" key="6">
    <source>
        <dbReference type="Google" id="ProtNLM"/>
    </source>
</evidence>
<dbReference type="CDD" id="cd04043">
    <property type="entry name" value="C2_Munc13_fungal"/>
    <property type="match status" value="1"/>
</dbReference>
<dbReference type="EMBL" id="CP002498">
    <property type="protein sequence ID" value="AET38188.1"/>
    <property type="molecule type" value="Genomic_DNA"/>
</dbReference>
<dbReference type="PANTHER" id="PTHR47263:SF1">
    <property type="entry name" value="C2 DOMAIN PROTEIN (AFU_ORTHOLOGUE AFUA_7G02350)"/>
    <property type="match status" value="1"/>
</dbReference>
<dbReference type="InParanoid" id="G8JPT0"/>
<dbReference type="HOGENOM" id="CLU_003023_1_0_1"/>
<protein>
    <recommendedName>
        <fullName evidence="6">C2 domain-containing protein</fullName>
    </recommendedName>
</protein>
<dbReference type="FunCoup" id="G8JPT0">
    <property type="interactions" value="88"/>
</dbReference>
<dbReference type="OrthoDB" id="2015333at2759"/>
<feature type="domain" description="MHD2" evidence="3">
    <location>
        <begin position="1074"/>
        <end position="1285"/>
    </location>
</feature>
<evidence type="ECO:0000259" key="1">
    <source>
        <dbReference type="PROSITE" id="PS50004"/>
    </source>
</evidence>
<dbReference type="InterPro" id="IPR014772">
    <property type="entry name" value="Munc13_dom-2"/>
</dbReference>
<dbReference type="SMART" id="SM00239">
    <property type="entry name" value="C2"/>
    <property type="match status" value="1"/>
</dbReference>
<keyword evidence="5" id="KW-1185">Reference proteome</keyword>
<evidence type="ECO:0000259" key="3">
    <source>
        <dbReference type="PROSITE" id="PS51259"/>
    </source>
</evidence>
<dbReference type="RefSeq" id="XP_003645005.1">
    <property type="nucleotide sequence ID" value="XM_003644957.1"/>
</dbReference>
<dbReference type="STRING" id="931890.G8JPT0"/>
<dbReference type="Gene3D" id="1.20.58.1100">
    <property type="match status" value="1"/>
</dbReference>
<proteinExistence type="predicted"/>
<dbReference type="Gene3D" id="2.60.40.150">
    <property type="entry name" value="C2 domain"/>
    <property type="match status" value="1"/>
</dbReference>
<evidence type="ECO:0000313" key="5">
    <source>
        <dbReference type="Proteomes" id="UP000006790"/>
    </source>
</evidence>
<dbReference type="eggNOG" id="ENOG502QQWJ">
    <property type="taxonomic scope" value="Eukaryota"/>
</dbReference>
<dbReference type="SUPFAM" id="SSF49562">
    <property type="entry name" value="C2 domain (Calcium/lipid-binding domain, CaLB)"/>
    <property type="match status" value="1"/>
</dbReference>
<feature type="domain" description="MHD1" evidence="2">
    <location>
        <begin position="635"/>
        <end position="752"/>
    </location>
</feature>
<dbReference type="GeneID" id="11470679"/>
<reference evidence="5" key="1">
    <citation type="journal article" date="2012" name="G3 (Bethesda)">
        <title>Pichia sorbitophila, an interspecies yeast hybrid reveals early steps of genome resolution following polyploidization.</title>
        <authorList>
            <person name="Leh Louis V."/>
            <person name="Despons L."/>
            <person name="Friedrich A."/>
            <person name="Martin T."/>
            <person name="Durrens P."/>
            <person name="Casaregola S."/>
            <person name="Neuveglise C."/>
            <person name="Fairhead C."/>
            <person name="Marck C."/>
            <person name="Cruz J.A."/>
            <person name="Straub M.L."/>
            <person name="Kugler V."/>
            <person name="Sacerdot C."/>
            <person name="Uzunov Z."/>
            <person name="Thierry A."/>
            <person name="Weiss S."/>
            <person name="Bleykasten C."/>
            <person name="De Montigny J."/>
            <person name="Jacques N."/>
            <person name="Jung P."/>
            <person name="Lemaire M."/>
            <person name="Mallet S."/>
            <person name="Morel G."/>
            <person name="Richard G.F."/>
            <person name="Sarkar A."/>
            <person name="Savel G."/>
            <person name="Schacherer J."/>
            <person name="Seret M.L."/>
            <person name="Talla E."/>
            <person name="Samson G."/>
            <person name="Jubin C."/>
            <person name="Poulain J."/>
            <person name="Vacherie B."/>
            <person name="Barbe V."/>
            <person name="Pelletier E."/>
            <person name="Sherman D.J."/>
            <person name="Westhof E."/>
            <person name="Weissenbach J."/>
            <person name="Baret P.V."/>
            <person name="Wincker P."/>
            <person name="Gaillardin C."/>
            <person name="Dujon B."/>
            <person name="Souciet J.L."/>
        </authorList>
    </citation>
    <scope>NUCLEOTIDE SEQUENCE [LARGE SCALE GENOMIC DNA]</scope>
    <source>
        <strain evidence="5">CBS 270.75 / DBVPG 7215 / KCTC 17166 / NRRL Y-17582</strain>
    </source>
</reference>
<dbReference type="InterPro" id="IPR010439">
    <property type="entry name" value="MUN_dom"/>
</dbReference>
<dbReference type="InterPro" id="IPR052811">
    <property type="entry name" value="Glucose_resp_signaling"/>
</dbReference>
<dbReference type="Pfam" id="PF06292">
    <property type="entry name" value="MUN"/>
    <property type="match status" value="1"/>
</dbReference>
<dbReference type="Pfam" id="PF00168">
    <property type="entry name" value="C2"/>
    <property type="match status" value="1"/>
</dbReference>
<dbReference type="KEGG" id="erc:Ecym_2462"/>
<organism evidence="4 5">
    <name type="scientific">Eremothecium cymbalariae (strain CBS 270.75 / DBVPG 7215 / KCTC 17166 / NRRL Y-17582)</name>
    <name type="common">Yeast</name>
    <dbReference type="NCBI Taxonomy" id="931890"/>
    <lineage>
        <taxon>Eukaryota</taxon>
        <taxon>Fungi</taxon>
        <taxon>Dikarya</taxon>
        <taxon>Ascomycota</taxon>
        <taxon>Saccharomycotina</taxon>
        <taxon>Saccharomycetes</taxon>
        <taxon>Saccharomycetales</taxon>
        <taxon>Saccharomycetaceae</taxon>
        <taxon>Eremothecium</taxon>
    </lineage>
</organism>
<feature type="domain" description="C2" evidence="1">
    <location>
        <begin position="855"/>
        <end position="980"/>
    </location>
</feature>
<dbReference type="InterPro" id="IPR000008">
    <property type="entry name" value="C2_dom"/>
</dbReference>
<dbReference type="PROSITE" id="PS51259">
    <property type="entry name" value="MHD2"/>
    <property type="match status" value="1"/>
</dbReference>
<sequence length="1404" mass="158115">MSYESVELNDSSLQASAASGDVLPVVQDTCMAGSNLDEVYEAVLKVVILEYINEPRFRKKFKKVEEVEESEPLLRDILRDKSSLKPKDTERKRATWFRLNSDLGSGEASTLKKIRPILENRLSSIAIGNYKLKDDLLRRSLLKLYNDLFLDPKMSNMLDYMARFEELIMLFAKAASGEILKLDIEYTQKALYQQVSHFIDLLIQLLDVGGLSTPEFVSKLKSYTDSFKPGEGDGAPRARISNLVGVNKTRTKVVEVTVKPAFKISEIAHSGYIKELFGVDDRKLNEDLLRIKNEVKNDIYQDELKLVRDKVANGTAGFTTEDFTSKDLYQQWKESELRMIDELVNKLEESKAGHNVSADGISFSKVIPINARDFYLQLLCSILNHEKPCVTEPISAHGQFLISKCAKYWRLELFSTRASLFYAASNLTLLKGSELDHERAEYLIQVAQSSGSQGIESEHDNSKWNSIDRHQWLTNLNKTFSQCMISLQELIPQLYSPTKPKFSPVLNIYHNYVLGDPLMQHYNLINTDIHRKWVKKLRGTLFKTNEECYISLLQKIPKERTVSMYQIQEIAECILEQIKSTQKRYPKPLLKGLNIAHECAAVLIGAFGNDLARMLPRAEQNAISTGNDLDAIDSINIYKSLQELRKVYTQVRDDEFPFNLEKFFIKYFFQLCEETSKKILSVIDTSRKKDIWEPVGEGVYYSASVVDIFKMMNESLSIFDKLGWGDEYQIAKIKTFLLKAFSDGLCQYASKVVMLIEEDLFQNFSSSPEDSGFDSPLMQQTTAERVKNTWLFNEMRNALRPATDEPPEAFEFKRRTCICLNNLSEMMAKISELEETIDAEHISQVVRRFEATHSIKQNGLLNMHKKREVTNQLYTIRVIKAENILPFTSDGFSNSAATLVDTSIRKEIAKTKVIRKTVNPVWDEVFELEIPSVEVRVISATIWHHSSKMSPLSSYKVCGKCSILLDPSRFNNDGYPEEVILDLDTQGRLYLQISLENERVDAMFSVGRAYRALSRACDRGIGLMVSKFSAFVSFSLSRNTLKSVCINSSASGIGSIGGGIAGGISDAERKNIVYDAISPLFDYLNSNLAIMATELNRSLLHKVMLQAWNTILNAADTLLLPNLSSARSMKKAVSSKSMTLWENAMNIAKGENGADSYYSYYYSGSSSSSGTLTSNGGTGSGAIAGLIGGPAAGGQSDGQGSGGLLASGQAAEANNYNNNIVGFGMTLTQREVDIVFEWLRALCVDFFHNSGEGPPLQALKNQHYQNLLLVPVFYDKSVEELESEVERLMPLYEQYLDHRNCFEFSRHSNFNNHRTSRGPPLPRRDSVWAHSSKTKRAQAAAAVRQLENDPLEVSAVTQDIILRILLAKGQSKYVYDTLNHRSKLAKAIATKKLVQAAVRGPKPH</sequence>
<dbReference type="Proteomes" id="UP000006790">
    <property type="component" value="Chromosome 2"/>
</dbReference>
<gene>
    <name evidence="4" type="ordered locus">Ecym_2462</name>
</gene>
<dbReference type="PROSITE" id="PS51258">
    <property type="entry name" value="MHD1"/>
    <property type="match status" value="1"/>
</dbReference>
<dbReference type="InterPro" id="IPR014770">
    <property type="entry name" value="Munc13_1"/>
</dbReference>
<evidence type="ECO:0000259" key="2">
    <source>
        <dbReference type="PROSITE" id="PS51258"/>
    </source>
</evidence>
<dbReference type="PANTHER" id="PTHR47263">
    <property type="entry name" value="ADENYLATE CYCLASE ACTIVATION PROTEIN GIT1"/>
    <property type="match status" value="1"/>
</dbReference>
<dbReference type="InterPro" id="IPR035892">
    <property type="entry name" value="C2_domain_sf"/>
</dbReference>
<name>G8JPT0_ERECY</name>
<accession>G8JPT0</accession>
<dbReference type="OMA" id="VLKSPKW"/>
<dbReference type="Gene3D" id="1.10.357.50">
    <property type="match status" value="1"/>
</dbReference>
<evidence type="ECO:0000313" key="4">
    <source>
        <dbReference type="EMBL" id="AET38188.1"/>
    </source>
</evidence>